<evidence type="ECO:0000313" key="2">
    <source>
        <dbReference type="Proteomes" id="UP000449969"/>
    </source>
</evidence>
<dbReference type="RefSeq" id="WP_157329693.1">
    <property type="nucleotide sequence ID" value="NZ_JANADL010000001.1"/>
</dbReference>
<dbReference type="AlphaFoldDB" id="A0A844T3T3"/>
<dbReference type="OrthoDB" id="7585025at2"/>
<organism evidence="1 2">
    <name type="scientific">Bradyrhizobium cajani</name>
    <dbReference type="NCBI Taxonomy" id="1928661"/>
    <lineage>
        <taxon>Bacteria</taxon>
        <taxon>Pseudomonadati</taxon>
        <taxon>Pseudomonadota</taxon>
        <taxon>Alphaproteobacteria</taxon>
        <taxon>Hyphomicrobiales</taxon>
        <taxon>Nitrobacteraceae</taxon>
        <taxon>Bradyrhizobium</taxon>
    </lineage>
</organism>
<gene>
    <name evidence="1" type="ORF">GPL20_12060</name>
</gene>
<proteinExistence type="predicted"/>
<protein>
    <submittedName>
        <fullName evidence="1">Antitoxin</fullName>
    </submittedName>
</protein>
<sequence>MAKPETAAGYEKQVTENCERLLVTLIRNLGPWKKSVYLVGGLTPRYLVTKPPPGKQHAGTGDVDVVVEQQVLADTEAYRTLEENLKRMGFTRATNDKGQPLSWRWQAKTESGGSIILEFLADDPKRGGGKVAPLPAEGGNISALNVPHASLVFDHYEVKEIAADLLGGKGVATEEVRHADIVSFTCLKAYALDDRHERKDAHDIVYCLENTEGGIEKAAEKFKAAMAGKHADVIKEVLAILRKHFVTDDKTEGYRKDGSVAVAQFEIEGDDAEAREQRTLRQRVASDVVTRFVEAVG</sequence>
<dbReference type="Proteomes" id="UP000449969">
    <property type="component" value="Unassembled WGS sequence"/>
</dbReference>
<dbReference type="EMBL" id="WQNE01000007">
    <property type="protein sequence ID" value="MVT73778.1"/>
    <property type="molecule type" value="Genomic_DNA"/>
</dbReference>
<evidence type="ECO:0000313" key="1">
    <source>
        <dbReference type="EMBL" id="MVT73778.1"/>
    </source>
</evidence>
<accession>A0A844T3T3</accession>
<comment type="caution">
    <text evidence="1">The sequence shown here is derived from an EMBL/GenBank/DDBJ whole genome shotgun (WGS) entry which is preliminary data.</text>
</comment>
<name>A0A844T3T3_9BRAD</name>
<reference evidence="1 2" key="1">
    <citation type="submission" date="2019-12" db="EMBL/GenBank/DDBJ databases">
        <title>Draft genome sequences Bradyrhizobium cajani AMBPC1010, Bradyrhizobium pachyrhizi AMBPC1040 and Bradyrhizobium yuanmingense ALSPC3051, three plant growth promoting strains isolated from nodules of Cajanus cajan L. in Dominican Republic.</title>
        <authorList>
            <person name="Flores-Felix J.D."/>
            <person name="Araujo J."/>
            <person name="Diaz-Alcantara C."/>
            <person name="Gonzalez-Andres F."/>
            <person name="Velazquez E."/>
        </authorList>
    </citation>
    <scope>NUCLEOTIDE SEQUENCE [LARGE SCALE GENOMIC DNA]</scope>
    <source>
        <strain evidence="1 2">1010</strain>
    </source>
</reference>
<keyword evidence="2" id="KW-1185">Reference proteome</keyword>